<evidence type="ECO:0000313" key="4">
    <source>
        <dbReference type="Proteomes" id="UP000016560"/>
    </source>
</evidence>
<comment type="caution">
    <text evidence="3">The sequence shown here is derived from an EMBL/GenBank/DDBJ whole genome shotgun (WGS) entry which is preliminary data.</text>
</comment>
<feature type="domain" description="Shedu protein SduA C-terminal" evidence="2">
    <location>
        <begin position="301"/>
        <end position="460"/>
    </location>
</feature>
<dbReference type="eggNOG" id="ENOG502Z9SP">
    <property type="taxonomic scope" value="Bacteria"/>
</dbReference>
<sequence length="486" mass="53709">MASVPHTEFRNQSRTDGGPFLALESLDETGAPTIGDEVPVSVEVYYSDLPVPEGTPVGADPWIRIMSVDEDGLTIWPVHQRAGTEEYGKPIFYSIKQLIIPRPYVDFDELPETQEALEDMLEGLPTDFYRDWRHGLGVKWEFRSILSTVENMPEIDTVYFWDGSGDVDKEYTTHSFYILRMSTFQSLRKRLAAIGSRHQRAARREKRVACNNTLLHGADPLNFPKERVVLPEGALAEMATAGTRVKLSKGDQRAVVQMVQDHAETLAKEEPAELLRLKENIELVSLARLIERCSELLQPSTTETKWQKLLSENPFILSLAFHYPVICIGDVPYVGGKSHTGSGGSHSDFLMAAVATSNLALVEIKGPGTPIVGKPYRGIYPPSTDLSGAVAQVLSQRGELQLNFMSSVGRPLDRQGFRPHSTACVVIAGLRPTDEEQMQGFEQYRHTLQGVHVVTFDELVEKLKALHTLLAGDQATPTAASGAAAT</sequence>
<name>U2ZAV8_AQUA1</name>
<keyword evidence="4" id="KW-1185">Reference proteome</keyword>
<dbReference type="InterPro" id="IPR025359">
    <property type="entry name" value="SduA_C"/>
</dbReference>
<feature type="region of interest" description="Disordered" evidence="1">
    <location>
        <begin position="1"/>
        <end position="20"/>
    </location>
</feature>
<dbReference type="AlphaFoldDB" id="U2ZAV8"/>
<reference evidence="3" key="1">
    <citation type="submission" date="2024-09" db="EMBL/GenBank/DDBJ databases">
        <title>Whole genome shotgun sequence of Pseudomonas alcaligenes NBRC 14159.</title>
        <authorList>
            <person name="Yoshida I."/>
            <person name="Hosoyama A."/>
            <person name="Tsuchikane K."/>
            <person name="Noguchi M."/>
            <person name="Hirakata S."/>
            <person name="Ando Y."/>
            <person name="Ohji S."/>
            <person name="Yamazoe A."/>
            <person name="Yamazaki S."/>
            <person name="Fujita N."/>
        </authorList>
    </citation>
    <scope>NUCLEOTIDE SEQUENCE</scope>
    <source>
        <strain evidence="3">NBRC 14159</strain>
    </source>
</reference>
<dbReference type="RefSeq" id="WP_021702894.1">
    <property type="nucleotide sequence ID" value="NZ_BATI01000049.1"/>
</dbReference>
<dbReference type="OrthoDB" id="8973928at2"/>
<protein>
    <recommendedName>
        <fullName evidence="2">Shedu protein SduA C-terminal domain-containing protein</fullName>
    </recommendedName>
</protein>
<proteinExistence type="predicted"/>
<gene>
    <name evidence="3" type="ORF">PA6_049_00150</name>
</gene>
<evidence type="ECO:0000256" key="1">
    <source>
        <dbReference type="SAM" id="MobiDB-lite"/>
    </source>
</evidence>
<dbReference type="Pfam" id="PF14082">
    <property type="entry name" value="SduA_C"/>
    <property type="match status" value="1"/>
</dbReference>
<dbReference type="Proteomes" id="UP000016560">
    <property type="component" value="Unassembled WGS sequence"/>
</dbReference>
<evidence type="ECO:0000259" key="2">
    <source>
        <dbReference type="Pfam" id="PF14082"/>
    </source>
</evidence>
<accession>U2ZAV8</accession>
<organism evidence="3 4">
    <name type="scientific">Aquipseudomonas alcaligenes (strain ATCC 14909 / DSM 50342 / CCUG 1425 / JCM 20561 / NBRC 14159 / NCIMB 9945 / NCTC 10367 / 1577)</name>
    <name type="common">Pseudomonas alcaligenes</name>
    <dbReference type="NCBI Taxonomy" id="1215092"/>
    <lineage>
        <taxon>Bacteria</taxon>
        <taxon>Pseudomonadati</taxon>
        <taxon>Pseudomonadota</taxon>
        <taxon>Gammaproteobacteria</taxon>
        <taxon>Pseudomonadales</taxon>
        <taxon>Pseudomonadaceae</taxon>
        <taxon>Aquipseudomonas</taxon>
    </lineage>
</organism>
<dbReference type="EMBL" id="BATI01000049">
    <property type="protein sequence ID" value="GAD64826.1"/>
    <property type="molecule type" value="Genomic_DNA"/>
</dbReference>
<evidence type="ECO:0000313" key="3">
    <source>
        <dbReference type="EMBL" id="GAD64826.1"/>
    </source>
</evidence>